<evidence type="ECO:0000256" key="6">
    <source>
        <dbReference type="ARBA" id="ARBA00022801"/>
    </source>
</evidence>
<dbReference type="SUPFAM" id="SSF56672">
    <property type="entry name" value="DNA/RNA polymerases"/>
    <property type="match status" value="1"/>
</dbReference>
<evidence type="ECO:0000256" key="3">
    <source>
        <dbReference type="ARBA" id="ARBA00022695"/>
    </source>
</evidence>
<keyword evidence="10" id="KW-1185">Reference proteome</keyword>
<proteinExistence type="predicted"/>
<keyword evidence="7" id="KW-0695">RNA-directed DNA polymerase</keyword>
<keyword evidence="3" id="KW-0548">Nucleotidyltransferase</keyword>
<dbReference type="EMBL" id="KQ483710">
    <property type="protein sequence ID" value="KYP42588.1"/>
    <property type="molecule type" value="Genomic_DNA"/>
</dbReference>
<dbReference type="GO" id="GO:0003964">
    <property type="term" value="F:RNA-directed DNA polymerase activity"/>
    <property type="evidence" value="ECO:0007669"/>
    <property type="project" value="UniProtKB-KW"/>
</dbReference>
<dbReference type="PROSITE" id="PS50878">
    <property type="entry name" value="RT_POL"/>
    <property type="match status" value="1"/>
</dbReference>
<dbReference type="InterPro" id="IPR043128">
    <property type="entry name" value="Rev_trsase/Diguanyl_cyclase"/>
</dbReference>
<dbReference type="FunFam" id="3.10.10.10:FF:000007">
    <property type="entry name" value="Retrovirus-related Pol polyprotein from transposon 17.6-like Protein"/>
    <property type="match status" value="1"/>
</dbReference>
<evidence type="ECO:0000313" key="9">
    <source>
        <dbReference type="EMBL" id="KYP42588.1"/>
    </source>
</evidence>
<dbReference type="CDD" id="cd01647">
    <property type="entry name" value="RT_LTR"/>
    <property type="match status" value="1"/>
</dbReference>
<evidence type="ECO:0000313" key="10">
    <source>
        <dbReference type="Proteomes" id="UP000075243"/>
    </source>
</evidence>
<gene>
    <name evidence="9" type="ORF">KK1_035995</name>
</gene>
<evidence type="ECO:0000256" key="5">
    <source>
        <dbReference type="ARBA" id="ARBA00022759"/>
    </source>
</evidence>
<dbReference type="GO" id="GO:0006508">
    <property type="term" value="P:proteolysis"/>
    <property type="evidence" value="ECO:0007669"/>
    <property type="project" value="UniProtKB-KW"/>
</dbReference>
<evidence type="ECO:0000256" key="4">
    <source>
        <dbReference type="ARBA" id="ARBA00022722"/>
    </source>
</evidence>
<keyword evidence="2" id="KW-0808">Transferase</keyword>
<dbReference type="GO" id="GO:0004519">
    <property type="term" value="F:endonuclease activity"/>
    <property type="evidence" value="ECO:0007669"/>
    <property type="project" value="UniProtKB-KW"/>
</dbReference>
<keyword evidence="1" id="KW-0645">Protease</keyword>
<organism evidence="9 10">
    <name type="scientific">Cajanus cajan</name>
    <name type="common">Pigeon pea</name>
    <name type="synonym">Cajanus indicus</name>
    <dbReference type="NCBI Taxonomy" id="3821"/>
    <lineage>
        <taxon>Eukaryota</taxon>
        <taxon>Viridiplantae</taxon>
        <taxon>Streptophyta</taxon>
        <taxon>Embryophyta</taxon>
        <taxon>Tracheophyta</taxon>
        <taxon>Spermatophyta</taxon>
        <taxon>Magnoliopsida</taxon>
        <taxon>eudicotyledons</taxon>
        <taxon>Gunneridae</taxon>
        <taxon>Pentapetalae</taxon>
        <taxon>rosids</taxon>
        <taxon>fabids</taxon>
        <taxon>Fabales</taxon>
        <taxon>Fabaceae</taxon>
        <taxon>Papilionoideae</taxon>
        <taxon>50 kb inversion clade</taxon>
        <taxon>NPAAA clade</taxon>
        <taxon>indigoferoid/millettioid clade</taxon>
        <taxon>Phaseoleae</taxon>
        <taxon>Cajanus</taxon>
    </lineage>
</organism>
<reference evidence="9" key="1">
    <citation type="journal article" date="2012" name="Nat. Biotechnol.">
        <title>Draft genome sequence of pigeonpea (Cajanus cajan), an orphan legume crop of resource-poor farmers.</title>
        <authorList>
            <person name="Varshney R.K."/>
            <person name="Chen W."/>
            <person name="Li Y."/>
            <person name="Bharti A.K."/>
            <person name="Saxena R.K."/>
            <person name="Schlueter J.A."/>
            <person name="Donoghue M.T."/>
            <person name="Azam S."/>
            <person name="Fan G."/>
            <person name="Whaley A.M."/>
            <person name="Farmer A.D."/>
            <person name="Sheridan J."/>
            <person name="Iwata A."/>
            <person name="Tuteja R."/>
            <person name="Penmetsa R.V."/>
            <person name="Wu W."/>
            <person name="Upadhyaya H.D."/>
            <person name="Yang S.P."/>
            <person name="Shah T."/>
            <person name="Saxena K.B."/>
            <person name="Michael T."/>
            <person name="McCombie W.R."/>
            <person name="Yang B."/>
            <person name="Zhang G."/>
            <person name="Yang H."/>
            <person name="Wang J."/>
            <person name="Spillane C."/>
            <person name="Cook D.R."/>
            <person name="May G.D."/>
            <person name="Xu X."/>
            <person name="Jackson S.A."/>
        </authorList>
    </citation>
    <scope>NUCLEOTIDE SEQUENCE [LARGE SCALE GENOMIC DNA]</scope>
</reference>
<dbReference type="Gene3D" id="3.10.10.10">
    <property type="entry name" value="HIV Type 1 Reverse Transcriptase, subunit A, domain 1"/>
    <property type="match status" value="1"/>
</dbReference>
<dbReference type="GO" id="GO:0008233">
    <property type="term" value="F:peptidase activity"/>
    <property type="evidence" value="ECO:0007669"/>
    <property type="project" value="UniProtKB-KW"/>
</dbReference>
<evidence type="ECO:0000256" key="2">
    <source>
        <dbReference type="ARBA" id="ARBA00022679"/>
    </source>
</evidence>
<dbReference type="InterPro" id="IPR053134">
    <property type="entry name" value="RNA-dir_DNA_polymerase"/>
</dbReference>
<dbReference type="Gramene" id="C.cajan_36215.t">
    <property type="protein sequence ID" value="C.cajan_36215.t"/>
    <property type="gene ID" value="C.cajan_36215"/>
</dbReference>
<accession>A0A151RJ77</accession>
<keyword evidence="5" id="KW-0255">Endonuclease</keyword>
<dbReference type="Gene3D" id="3.30.70.270">
    <property type="match status" value="1"/>
</dbReference>
<evidence type="ECO:0000256" key="7">
    <source>
        <dbReference type="ARBA" id="ARBA00022918"/>
    </source>
</evidence>
<dbReference type="InterPro" id="IPR000477">
    <property type="entry name" value="RT_dom"/>
</dbReference>
<name>A0A151RJ77_CAJCA</name>
<evidence type="ECO:0000259" key="8">
    <source>
        <dbReference type="PROSITE" id="PS50878"/>
    </source>
</evidence>
<evidence type="ECO:0000256" key="1">
    <source>
        <dbReference type="ARBA" id="ARBA00022670"/>
    </source>
</evidence>
<keyword evidence="6" id="KW-0378">Hydrolase</keyword>
<keyword evidence="4" id="KW-0540">Nuclease</keyword>
<dbReference type="AlphaFoldDB" id="A0A151RJ77"/>
<dbReference type="PANTHER" id="PTHR24559:SF444">
    <property type="entry name" value="REVERSE TRANSCRIPTASE DOMAIN-CONTAINING PROTEIN"/>
    <property type="match status" value="1"/>
</dbReference>
<dbReference type="Pfam" id="PF00078">
    <property type="entry name" value="RVT_1"/>
    <property type="match status" value="1"/>
</dbReference>
<dbReference type="InterPro" id="IPR043502">
    <property type="entry name" value="DNA/RNA_pol_sf"/>
</dbReference>
<dbReference type="Proteomes" id="UP000075243">
    <property type="component" value="Unassembled WGS sequence"/>
</dbReference>
<sequence>MAKGYEDEYQALVSNQTWSLVDFLIGNKPIGCKWIFKSKHNSDGSFQRHKARLLKELAELKKQIEELFIRPSVSPWGALVLLVNKKDGSIRLCVDYRQLNKVTIKNKYPLPRIDDLMDQLVGACVFSKIDLRSGYHQIRVKFEDIPKTAFRTHYGHYEYLVMPFGVTNAPGVFIDYMNRIFQQYLDRFVVVFTDDILVYSKTREEHTENLRIVMQTLKDKQLYAKFSRCEFWLNSVEQLRGKEIPLVKVVWGGNVEENATWEEVRCRKHIRFYLLQVISGTKFLKRWESCNIPKFLLI</sequence>
<feature type="domain" description="Reverse transcriptase" evidence="8">
    <location>
        <begin position="64"/>
        <end position="244"/>
    </location>
</feature>
<protein>
    <submittedName>
        <fullName evidence="9">Transposon Ty3-I Gag-Pol polyprotein</fullName>
    </submittedName>
</protein>
<dbReference type="PANTHER" id="PTHR24559">
    <property type="entry name" value="TRANSPOSON TY3-I GAG-POL POLYPROTEIN"/>
    <property type="match status" value="1"/>
</dbReference>